<evidence type="ECO:0000256" key="5">
    <source>
        <dbReference type="ARBA" id="ARBA00022729"/>
    </source>
</evidence>
<accession>A0A816UST3</accession>
<comment type="catalytic activity">
    <reaction evidence="1 13">
        <text>Catalyzes the rearrangement of -S-S- bonds in proteins.</text>
        <dbReference type="EC" id="5.3.4.1"/>
    </reaction>
</comment>
<dbReference type="PRINTS" id="PR00421">
    <property type="entry name" value="THIOREDOXIN"/>
</dbReference>
<keyword evidence="6" id="KW-0677">Repeat</keyword>
<dbReference type="InterPro" id="IPR005788">
    <property type="entry name" value="PDI_thioredoxin-like_dom"/>
</dbReference>
<dbReference type="PANTHER" id="PTHR18929:SF210">
    <property type="entry name" value="PROTEIN DISULFIDE-ISOMERASE A4"/>
    <property type="match status" value="1"/>
</dbReference>
<dbReference type="FunFam" id="3.40.30.10:FF:000107">
    <property type="entry name" value="Protein disulfide-isomerase 5-2"/>
    <property type="match status" value="1"/>
</dbReference>
<dbReference type="Proteomes" id="UP000663856">
    <property type="component" value="Unassembled WGS sequence"/>
</dbReference>
<comment type="subcellular location">
    <subcellularLocation>
        <location evidence="2">Endoplasmic reticulum lumen</location>
    </subcellularLocation>
</comment>
<keyword evidence="19" id="KW-1185">Reference proteome</keyword>
<dbReference type="Pfam" id="PF00085">
    <property type="entry name" value="Thioredoxin"/>
    <property type="match status" value="3"/>
</dbReference>
<feature type="signal peptide" evidence="13">
    <location>
        <begin position="1"/>
        <end position="16"/>
    </location>
</feature>
<keyword evidence="9 13" id="KW-0413">Isomerase</keyword>
<dbReference type="AlphaFoldDB" id="A0A816UST3"/>
<dbReference type="GO" id="GO:0003756">
    <property type="term" value="F:protein disulfide isomerase activity"/>
    <property type="evidence" value="ECO:0007669"/>
    <property type="project" value="UniProtKB-EC"/>
</dbReference>
<dbReference type="EMBL" id="CAJNRF010005128">
    <property type="protein sequence ID" value="CAF2067699.1"/>
    <property type="molecule type" value="Genomic_DNA"/>
</dbReference>
<keyword evidence="8 11" id="KW-1015">Disulfide bond</keyword>
<comment type="similarity">
    <text evidence="3 12">Belongs to the protein disulfide isomerase family.</text>
</comment>
<evidence type="ECO:0000256" key="6">
    <source>
        <dbReference type="ARBA" id="ARBA00022737"/>
    </source>
</evidence>
<dbReference type="GO" id="GO:0005788">
    <property type="term" value="C:endoplasmic reticulum lumen"/>
    <property type="evidence" value="ECO:0007669"/>
    <property type="project" value="UniProtKB-SubCell"/>
</dbReference>
<dbReference type="EMBL" id="CAJOBG010003292">
    <property type="protein sequence ID" value="CAF4055565.1"/>
    <property type="molecule type" value="Genomic_DNA"/>
</dbReference>
<dbReference type="InterPro" id="IPR013766">
    <property type="entry name" value="Thioredoxin_domain"/>
</dbReference>
<feature type="chain" id="PRO_5035957171" description="Protein disulfide-isomerase" evidence="13">
    <location>
        <begin position="17"/>
        <end position="614"/>
    </location>
</feature>
<dbReference type="PANTHER" id="PTHR18929">
    <property type="entry name" value="PROTEIN DISULFIDE ISOMERASE"/>
    <property type="match status" value="1"/>
</dbReference>
<organism evidence="16 18">
    <name type="scientific">Rotaria magnacalcarata</name>
    <dbReference type="NCBI Taxonomy" id="392030"/>
    <lineage>
        <taxon>Eukaryota</taxon>
        <taxon>Metazoa</taxon>
        <taxon>Spiralia</taxon>
        <taxon>Gnathifera</taxon>
        <taxon>Rotifera</taxon>
        <taxon>Eurotatoria</taxon>
        <taxon>Bdelloidea</taxon>
        <taxon>Philodinida</taxon>
        <taxon>Philodinidae</taxon>
        <taxon>Rotaria</taxon>
    </lineage>
</organism>
<dbReference type="NCBIfam" id="TIGR01126">
    <property type="entry name" value="pdi_dom"/>
    <property type="match status" value="2"/>
</dbReference>
<evidence type="ECO:0000256" key="1">
    <source>
        <dbReference type="ARBA" id="ARBA00001182"/>
    </source>
</evidence>
<evidence type="ECO:0000256" key="12">
    <source>
        <dbReference type="RuleBase" id="RU004208"/>
    </source>
</evidence>
<evidence type="ECO:0000256" key="7">
    <source>
        <dbReference type="ARBA" id="ARBA00022824"/>
    </source>
</evidence>
<feature type="disulfide bond" description="Redox-active" evidence="11">
    <location>
        <begin position="532"/>
        <end position="535"/>
    </location>
</feature>
<dbReference type="Pfam" id="PF13848">
    <property type="entry name" value="Thioredoxin_6"/>
    <property type="match status" value="1"/>
</dbReference>
<gene>
    <name evidence="16" type="ORF">MBJ925_LOCUS24759</name>
    <name evidence="17" type="ORF">OVN521_LOCUS18274</name>
    <name evidence="15" type="ORF">WKI299_LOCUS13562</name>
</gene>
<dbReference type="CDD" id="cd02995">
    <property type="entry name" value="PDI_a_PDI_a'_C"/>
    <property type="match status" value="1"/>
</dbReference>
<dbReference type="CDD" id="cd02961">
    <property type="entry name" value="PDI_a_family"/>
    <property type="match status" value="2"/>
</dbReference>
<sequence>MRSILILACTCLLASASDDFVMPDSGNSILSGPNVVVDLGQNNFTQFIQQHSIVVAEFYAPWCHHCKQLAPHYEAAARLLKDSENPVAFAKIDSTVEQTLAQEYSIEGYPTLKIFHKNSPRPIDYDGPRQPGPAIADYMKKFADPSWTPPPSDVAVLTSENFSEFISNQELALVEFYAPWCGHCKRLEPKFEKAATLLKKDTNIRLAKIDATTHADLASSHNVTGYPTLFVYRKGSKRIVYDGEHTEDGIVSYMKELLSLPSREIRNVNDYKSLFQKNDRPVIIGVFQNEQDALYQLFIDYAYKTRKIFQFGHTFEKLSPLSDVQAPAIVLQHHTDVRSKYEKEKFIFNKDNAVDNDIEQFVAQNQIPLVGIITQENQRNIYLSRRPICILIYDLDFSFDHRERTQYWRTKILKVANNFKSKCTFAIADEEKMSTLLKEFGLEDSGEDVNVGCYDTKGLKYRMEDNDEFTSESFEEFVDRLDKGKIKPYFKSQPIPKQAIVNGIHTVVGKTFDKIVNDDKKHVVIFFYAPWCGHCNNFKPTYSKLARSYAGQSNLILAQMDATANDIPQGFEVTGYPTIFIVPTNNKPVKYDGNRDIDDLVNFINKNIGSRTEL</sequence>
<feature type="disulfide bond" description="Redox-active" evidence="11">
    <location>
        <begin position="181"/>
        <end position="184"/>
    </location>
</feature>
<keyword evidence="10 11" id="KW-0676">Redox-active center</keyword>
<dbReference type="InterPro" id="IPR017937">
    <property type="entry name" value="Thioredoxin_CS"/>
</dbReference>
<dbReference type="InterPro" id="IPR036249">
    <property type="entry name" value="Thioredoxin-like_sf"/>
</dbReference>
<dbReference type="EC" id="5.3.4.1" evidence="4 13"/>
<dbReference type="Gene3D" id="3.40.30.10">
    <property type="entry name" value="Glutaredoxin"/>
    <property type="match status" value="5"/>
</dbReference>
<reference evidence="16" key="1">
    <citation type="submission" date="2021-02" db="EMBL/GenBank/DDBJ databases">
        <authorList>
            <person name="Nowell W R."/>
        </authorList>
    </citation>
    <scope>NUCLEOTIDE SEQUENCE</scope>
</reference>
<dbReference type="FunFam" id="3.40.30.10:FF:000017">
    <property type="entry name" value="Protein disulfide-isomerase A4"/>
    <property type="match status" value="1"/>
</dbReference>
<evidence type="ECO:0000256" key="9">
    <source>
        <dbReference type="ARBA" id="ARBA00023235"/>
    </source>
</evidence>
<name>A0A816UST3_9BILA</name>
<feature type="domain" description="Thioredoxin" evidence="14">
    <location>
        <begin position="11"/>
        <end position="127"/>
    </location>
</feature>
<dbReference type="Proteomes" id="UP000663824">
    <property type="component" value="Unassembled WGS sequence"/>
</dbReference>
<evidence type="ECO:0000256" key="11">
    <source>
        <dbReference type="PIRSR" id="PIRSR605792-51"/>
    </source>
</evidence>
<evidence type="ECO:0000256" key="4">
    <source>
        <dbReference type="ARBA" id="ARBA00012723"/>
    </source>
</evidence>
<proteinExistence type="inferred from homology"/>
<dbReference type="SUPFAM" id="SSF52833">
    <property type="entry name" value="Thioredoxin-like"/>
    <property type="match status" value="5"/>
</dbReference>
<feature type="domain" description="Thioredoxin" evidence="14">
    <location>
        <begin position="133"/>
        <end position="259"/>
    </location>
</feature>
<dbReference type="GO" id="GO:0034976">
    <property type="term" value="P:response to endoplasmic reticulum stress"/>
    <property type="evidence" value="ECO:0007669"/>
    <property type="project" value="TreeGrafter"/>
</dbReference>
<dbReference type="EMBL" id="CAJNRE010012946">
    <property type="protein sequence ID" value="CAF2114916.1"/>
    <property type="molecule type" value="Genomic_DNA"/>
</dbReference>
<dbReference type="Proteomes" id="UP000663866">
    <property type="component" value="Unassembled WGS sequence"/>
</dbReference>
<protein>
    <recommendedName>
        <fullName evidence="4 13">Protein disulfide-isomerase</fullName>
        <ecNumber evidence="4 13">5.3.4.1</ecNumber>
    </recommendedName>
</protein>
<dbReference type="GO" id="GO:0009986">
    <property type="term" value="C:cell surface"/>
    <property type="evidence" value="ECO:0007669"/>
    <property type="project" value="TreeGrafter"/>
</dbReference>
<evidence type="ECO:0000256" key="10">
    <source>
        <dbReference type="ARBA" id="ARBA00023284"/>
    </source>
</evidence>
<evidence type="ECO:0000256" key="8">
    <source>
        <dbReference type="ARBA" id="ARBA00023157"/>
    </source>
</evidence>
<dbReference type="NCBIfam" id="TIGR01130">
    <property type="entry name" value="ER_PDI_fam"/>
    <property type="match status" value="1"/>
</dbReference>
<dbReference type="InterPro" id="IPR005792">
    <property type="entry name" value="Prot_disulphide_isomerase"/>
</dbReference>
<evidence type="ECO:0000256" key="2">
    <source>
        <dbReference type="ARBA" id="ARBA00004319"/>
    </source>
</evidence>
<keyword evidence="5 13" id="KW-0732">Signal</keyword>
<evidence type="ECO:0000313" key="19">
    <source>
        <dbReference type="Proteomes" id="UP000663866"/>
    </source>
</evidence>
<evidence type="ECO:0000313" key="16">
    <source>
        <dbReference type="EMBL" id="CAF2114916.1"/>
    </source>
</evidence>
<dbReference type="PROSITE" id="PS51352">
    <property type="entry name" value="THIOREDOXIN_2"/>
    <property type="match status" value="3"/>
</dbReference>
<feature type="domain" description="Thioredoxin" evidence="14">
    <location>
        <begin position="481"/>
        <end position="609"/>
    </location>
</feature>
<evidence type="ECO:0000256" key="13">
    <source>
        <dbReference type="RuleBase" id="RU361130"/>
    </source>
</evidence>
<keyword evidence="7" id="KW-0256">Endoplasmic reticulum</keyword>
<evidence type="ECO:0000259" key="14">
    <source>
        <dbReference type="PROSITE" id="PS51352"/>
    </source>
</evidence>
<evidence type="ECO:0000313" key="18">
    <source>
        <dbReference type="Proteomes" id="UP000663824"/>
    </source>
</evidence>
<evidence type="ECO:0000313" key="15">
    <source>
        <dbReference type="EMBL" id="CAF2067699.1"/>
    </source>
</evidence>
<evidence type="ECO:0000313" key="17">
    <source>
        <dbReference type="EMBL" id="CAF4055565.1"/>
    </source>
</evidence>
<dbReference type="PROSITE" id="PS00194">
    <property type="entry name" value="THIOREDOXIN_1"/>
    <property type="match status" value="2"/>
</dbReference>
<dbReference type="GO" id="GO:0006457">
    <property type="term" value="P:protein folding"/>
    <property type="evidence" value="ECO:0007669"/>
    <property type="project" value="TreeGrafter"/>
</dbReference>
<evidence type="ECO:0000256" key="3">
    <source>
        <dbReference type="ARBA" id="ARBA00006347"/>
    </source>
</evidence>
<comment type="caution">
    <text evidence="16">The sequence shown here is derived from an EMBL/GenBank/DDBJ whole genome shotgun (WGS) entry which is preliminary data.</text>
</comment>